<evidence type="ECO:0000259" key="8">
    <source>
        <dbReference type="PROSITE" id="PS50011"/>
    </source>
</evidence>
<gene>
    <name evidence="9" type="ORF">ACEZDE_19690</name>
</gene>
<evidence type="ECO:0000256" key="1">
    <source>
        <dbReference type="ARBA" id="ARBA00012513"/>
    </source>
</evidence>
<proteinExistence type="predicted"/>
<accession>A0ABV6VYK9</accession>
<dbReference type="PANTHER" id="PTHR43289">
    <property type="entry name" value="MITOGEN-ACTIVATED PROTEIN KINASE KINASE KINASE 20-RELATED"/>
    <property type="match status" value="1"/>
</dbReference>
<dbReference type="Pfam" id="PF00069">
    <property type="entry name" value="Pkinase"/>
    <property type="match status" value="1"/>
</dbReference>
<comment type="caution">
    <text evidence="9">The sequence shown here is derived from an EMBL/GenBank/DDBJ whole genome shotgun (WGS) entry which is preliminary data.</text>
</comment>
<evidence type="ECO:0000256" key="3">
    <source>
        <dbReference type="ARBA" id="ARBA00022679"/>
    </source>
</evidence>
<feature type="binding site" evidence="7">
    <location>
        <position position="40"/>
    </location>
    <ligand>
        <name>ATP</name>
        <dbReference type="ChEBI" id="CHEBI:30616"/>
    </ligand>
</feature>
<dbReference type="InterPro" id="IPR017441">
    <property type="entry name" value="Protein_kinase_ATP_BS"/>
</dbReference>
<dbReference type="InterPro" id="IPR000719">
    <property type="entry name" value="Prot_kinase_dom"/>
</dbReference>
<keyword evidence="10" id="KW-1185">Reference proteome</keyword>
<keyword evidence="3 9" id="KW-0808">Transferase</keyword>
<dbReference type="PANTHER" id="PTHR43289:SF6">
    <property type="entry name" value="SERINE_THREONINE-PROTEIN KINASE NEKL-3"/>
    <property type="match status" value="1"/>
</dbReference>
<dbReference type="SUPFAM" id="SSF56112">
    <property type="entry name" value="Protein kinase-like (PK-like)"/>
    <property type="match status" value="1"/>
</dbReference>
<evidence type="ECO:0000256" key="2">
    <source>
        <dbReference type="ARBA" id="ARBA00022527"/>
    </source>
</evidence>
<dbReference type="Proteomes" id="UP001592531">
    <property type="component" value="Unassembled WGS sequence"/>
</dbReference>
<dbReference type="CDD" id="cd14014">
    <property type="entry name" value="STKc_PknB_like"/>
    <property type="match status" value="1"/>
</dbReference>
<evidence type="ECO:0000256" key="4">
    <source>
        <dbReference type="ARBA" id="ARBA00022741"/>
    </source>
</evidence>
<dbReference type="SMART" id="SM00220">
    <property type="entry name" value="S_TKc"/>
    <property type="match status" value="1"/>
</dbReference>
<sequence length="342" mass="37343">MDEGTLIQGRYRLLSLLGRGGMGEVWRAEDEALGRPVAVKCLRAEAPHRNPRQAELTQERFRREARLAAGLQHSGITVVHDFGQAEGAPYLVMELLDGSDLGAVLDAAPDRRLPLDQALSTARQIASALAYTHARDVIHRDLKPGNLIRTVEGTVKICDFGIARLGGDPGLTSRLGGGSFAIGTPYYMSPEQIDGSDVDYRSDLYSFGCVLYELLVGTPPFAVGDPLVILLDHRDTPPRPPRELRPEIPRLLEGIVLDLLAKDPDDRPADAREVLRRLEELRPPDDWTAGRTTAGTGSYGVPVPDWARGMGPIPVSLVRVARETASVAELTRSWVEQPETAI</sequence>
<keyword evidence="2" id="KW-0723">Serine/threonine-protein kinase</keyword>
<name>A0ABV6VYK9_9ACTN</name>
<dbReference type="GO" id="GO:0004674">
    <property type="term" value="F:protein serine/threonine kinase activity"/>
    <property type="evidence" value="ECO:0007669"/>
    <property type="project" value="UniProtKB-EC"/>
</dbReference>
<dbReference type="PROSITE" id="PS50011">
    <property type="entry name" value="PROTEIN_KINASE_DOM"/>
    <property type="match status" value="1"/>
</dbReference>
<dbReference type="InterPro" id="IPR011009">
    <property type="entry name" value="Kinase-like_dom_sf"/>
</dbReference>
<evidence type="ECO:0000313" key="9">
    <source>
        <dbReference type="EMBL" id="MFC1418839.1"/>
    </source>
</evidence>
<dbReference type="Gene3D" id="3.30.200.20">
    <property type="entry name" value="Phosphorylase Kinase, domain 1"/>
    <property type="match status" value="1"/>
</dbReference>
<dbReference type="RefSeq" id="WP_380537633.1">
    <property type="nucleotide sequence ID" value="NZ_JBHFAB010000014.1"/>
</dbReference>
<evidence type="ECO:0000256" key="7">
    <source>
        <dbReference type="PROSITE-ProRule" id="PRU10141"/>
    </source>
</evidence>
<protein>
    <recommendedName>
        <fullName evidence="1">non-specific serine/threonine protein kinase</fullName>
        <ecNumber evidence="1">2.7.11.1</ecNumber>
    </recommendedName>
</protein>
<dbReference type="PROSITE" id="PS00107">
    <property type="entry name" value="PROTEIN_KINASE_ATP"/>
    <property type="match status" value="1"/>
</dbReference>
<organism evidence="9 10">
    <name type="scientific">Streptacidiphilus cavernicola</name>
    <dbReference type="NCBI Taxonomy" id="3342716"/>
    <lineage>
        <taxon>Bacteria</taxon>
        <taxon>Bacillati</taxon>
        <taxon>Actinomycetota</taxon>
        <taxon>Actinomycetes</taxon>
        <taxon>Kitasatosporales</taxon>
        <taxon>Streptomycetaceae</taxon>
        <taxon>Streptacidiphilus</taxon>
    </lineage>
</organism>
<dbReference type="Gene3D" id="1.10.510.10">
    <property type="entry name" value="Transferase(Phosphotransferase) domain 1"/>
    <property type="match status" value="1"/>
</dbReference>
<keyword evidence="5 9" id="KW-0418">Kinase</keyword>
<feature type="domain" description="Protein kinase" evidence="8">
    <location>
        <begin position="11"/>
        <end position="281"/>
    </location>
</feature>
<keyword evidence="6 7" id="KW-0067">ATP-binding</keyword>
<evidence type="ECO:0000256" key="5">
    <source>
        <dbReference type="ARBA" id="ARBA00022777"/>
    </source>
</evidence>
<evidence type="ECO:0000256" key="6">
    <source>
        <dbReference type="ARBA" id="ARBA00022840"/>
    </source>
</evidence>
<evidence type="ECO:0000313" key="10">
    <source>
        <dbReference type="Proteomes" id="UP001592531"/>
    </source>
</evidence>
<dbReference type="EC" id="2.7.11.1" evidence="1"/>
<dbReference type="EMBL" id="JBHFAB010000014">
    <property type="protein sequence ID" value="MFC1418839.1"/>
    <property type="molecule type" value="Genomic_DNA"/>
</dbReference>
<reference evidence="9 10" key="1">
    <citation type="submission" date="2024-09" db="EMBL/GenBank/DDBJ databases">
        <authorList>
            <person name="Lee S.D."/>
        </authorList>
    </citation>
    <scope>NUCLEOTIDE SEQUENCE [LARGE SCALE GENOMIC DNA]</scope>
    <source>
        <strain evidence="9 10">N8-3</strain>
    </source>
</reference>
<keyword evidence="4 7" id="KW-0547">Nucleotide-binding</keyword>